<feature type="domain" description="Thymidylate kinase-like" evidence="13">
    <location>
        <begin position="14"/>
        <end position="182"/>
    </location>
</feature>
<protein>
    <recommendedName>
        <fullName evidence="3 12">Thymidylate kinase</fullName>
        <ecNumber evidence="2 12">2.7.4.9</ecNumber>
    </recommendedName>
    <alternativeName>
        <fullName evidence="9 12">dTMP kinase</fullName>
    </alternativeName>
</protein>
<dbReference type="OrthoDB" id="9774907at2"/>
<dbReference type="GO" id="GO:0004798">
    <property type="term" value="F:dTMP kinase activity"/>
    <property type="evidence" value="ECO:0007669"/>
    <property type="project" value="UniProtKB-UniRule"/>
</dbReference>
<gene>
    <name evidence="12 14" type="primary">tmk</name>
    <name evidence="14" type="ORF">STSP1_01804</name>
</gene>
<dbReference type="GO" id="GO:0006233">
    <property type="term" value="P:dTDP biosynthetic process"/>
    <property type="evidence" value="ECO:0007669"/>
    <property type="project" value="InterPro"/>
</dbReference>
<dbReference type="InterPro" id="IPR018094">
    <property type="entry name" value="Thymidylate_kinase"/>
</dbReference>
<keyword evidence="15" id="KW-1185">Reference proteome</keyword>
<keyword evidence="8 12" id="KW-0067">ATP-binding</keyword>
<comment type="function">
    <text evidence="11 12">Phosphorylation of dTMP to form dTDP in both de novo and salvage pathways of dTTP synthesis.</text>
</comment>
<evidence type="ECO:0000256" key="7">
    <source>
        <dbReference type="ARBA" id="ARBA00022777"/>
    </source>
</evidence>
<dbReference type="Gene3D" id="3.40.50.300">
    <property type="entry name" value="P-loop containing nucleotide triphosphate hydrolases"/>
    <property type="match status" value="1"/>
</dbReference>
<dbReference type="Pfam" id="PF02223">
    <property type="entry name" value="Thymidylate_kin"/>
    <property type="match status" value="1"/>
</dbReference>
<dbReference type="GO" id="GO:0005829">
    <property type="term" value="C:cytosol"/>
    <property type="evidence" value="ECO:0007669"/>
    <property type="project" value="TreeGrafter"/>
</dbReference>
<keyword evidence="5 12" id="KW-0545">Nucleotide biosynthesis</keyword>
<dbReference type="HAMAP" id="MF_00165">
    <property type="entry name" value="Thymidylate_kinase"/>
    <property type="match status" value="1"/>
</dbReference>
<comment type="similarity">
    <text evidence="1 12">Belongs to the thymidylate kinase family.</text>
</comment>
<dbReference type="KEGG" id="pbp:STSP1_01804"/>
<dbReference type="GO" id="GO:0006227">
    <property type="term" value="P:dUDP biosynthetic process"/>
    <property type="evidence" value="ECO:0007669"/>
    <property type="project" value="TreeGrafter"/>
</dbReference>
<evidence type="ECO:0000256" key="5">
    <source>
        <dbReference type="ARBA" id="ARBA00022727"/>
    </source>
</evidence>
<name>A0A1W6LNQ0_9BACT</name>
<dbReference type="AlphaFoldDB" id="A0A1W6LNQ0"/>
<evidence type="ECO:0000256" key="2">
    <source>
        <dbReference type="ARBA" id="ARBA00012980"/>
    </source>
</evidence>
<keyword evidence="4 12" id="KW-0808">Transferase</keyword>
<evidence type="ECO:0000256" key="4">
    <source>
        <dbReference type="ARBA" id="ARBA00022679"/>
    </source>
</evidence>
<dbReference type="GO" id="GO:0006235">
    <property type="term" value="P:dTTP biosynthetic process"/>
    <property type="evidence" value="ECO:0007669"/>
    <property type="project" value="UniProtKB-UniRule"/>
</dbReference>
<dbReference type="PANTHER" id="PTHR10344:SF4">
    <property type="entry name" value="UMP-CMP KINASE 2, MITOCHONDRIAL"/>
    <property type="match status" value="1"/>
</dbReference>
<dbReference type="InterPro" id="IPR027417">
    <property type="entry name" value="P-loop_NTPase"/>
</dbReference>
<keyword evidence="6 12" id="KW-0547">Nucleotide-binding</keyword>
<dbReference type="CDD" id="cd01672">
    <property type="entry name" value="TMPK"/>
    <property type="match status" value="1"/>
</dbReference>
<dbReference type="SUPFAM" id="SSF52540">
    <property type="entry name" value="P-loop containing nucleoside triphosphate hydrolases"/>
    <property type="match status" value="1"/>
</dbReference>
<evidence type="ECO:0000256" key="3">
    <source>
        <dbReference type="ARBA" id="ARBA00017144"/>
    </source>
</evidence>
<dbReference type="InterPro" id="IPR039430">
    <property type="entry name" value="Thymidylate_kin-like_dom"/>
</dbReference>
<proteinExistence type="inferred from homology"/>
<evidence type="ECO:0000256" key="12">
    <source>
        <dbReference type="HAMAP-Rule" id="MF_00165"/>
    </source>
</evidence>
<evidence type="ECO:0000256" key="8">
    <source>
        <dbReference type="ARBA" id="ARBA00022840"/>
    </source>
</evidence>
<feature type="binding site" evidence="12">
    <location>
        <begin position="16"/>
        <end position="23"/>
    </location>
    <ligand>
        <name>ATP</name>
        <dbReference type="ChEBI" id="CHEBI:30616"/>
    </ligand>
</feature>
<dbReference type="Proteomes" id="UP000193334">
    <property type="component" value="Chromosome"/>
</dbReference>
<dbReference type="NCBIfam" id="TIGR00041">
    <property type="entry name" value="DTMP_kinase"/>
    <property type="match status" value="1"/>
</dbReference>
<evidence type="ECO:0000313" key="15">
    <source>
        <dbReference type="Proteomes" id="UP000193334"/>
    </source>
</evidence>
<accession>A0A1W6LNQ0</accession>
<evidence type="ECO:0000256" key="6">
    <source>
        <dbReference type="ARBA" id="ARBA00022741"/>
    </source>
</evidence>
<evidence type="ECO:0000313" key="14">
    <source>
        <dbReference type="EMBL" id="ARN57397.1"/>
    </source>
</evidence>
<evidence type="ECO:0000256" key="9">
    <source>
        <dbReference type="ARBA" id="ARBA00029962"/>
    </source>
</evidence>
<evidence type="ECO:0000259" key="13">
    <source>
        <dbReference type="Pfam" id="PF02223"/>
    </source>
</evidence>
<sequence length="217" mass="24220">MISPEIYRGKFIVLDGPDGSGKSTQAQMLRKALNKAGVETSAFRDPGDTVIGEKIRDILLSPEHSAMSDNSEVLLYMAARAQLWREKISPAIEEGKCVVMDRWLSSTCAYQGKAGGFGIENVIKIAELSLPRVWPDKTFIIEVDPQEGLNRITRSFDRMEQKGIGYHRLVYEGYLELAALSKHLEDFDVSVVSGYGSIEQVHRNVLEKLELTDGRNS</sequence>
<dbReference type="GO" id="GO:0005524">
    <property type="term" value="F:ATP binding"/>
    <property type="evidence" value="ECO:0007669"/>
    <property type="project" value="UniProtKB-UniRule"/>
</dbReference>
<comment type="catalytic activity">
    <reaction evidence="10 12">
        <text>dTMP + ATP = dTDP + ADP</text>
        <dbReference type="Rhea" id="RHEA:13517"/>
        <dbReference type="ChEBI" id="CHEBI:30616"/>
        <dbReference type="ChEBI" id="CHEBI:58369"/>
        <dbReference type="ChEBI" id="CHEBI:63528"/>
        <dbReference type="ChEBI" id="CHEBI:456216"/>
        <dbReference type="EC" id="2.7.4.9"/>
    </reaction>
</comment>
<dbReference type="FunFam" id="3.40.50.300:FF:000225">
    <property type="entry name" value="Thymidylate kinase"/>
    <property type="match status" value="1"/>
</dbReference>
<reference evidence="15" key="1">
    <citation type="submission" date="2017-04" db="EMBL/GenBank/DDBJ databases">
        <title>Comparative genomics and description of representatives of a novel lineage of planctomycetes thriving in anoxic sediments.</title>
        <authorList>
            <person name="Spring S."/>
            <person name="Bunk B."/>
            <person name="Sproer C."/>
        </authorList>
    </citation>
    <scope>NUCLEOTIDE SEQUENCE [LARGE SCALE GENOMIC DNA]</scope>
    <source>
        <strain evidence="15">ST-PulAB-D4</strain>
    </source>
</reference>
<evidence type="ECO:0000256" key="11">
    <source>
        <dbReference type="ARBA" id="ARBA00057735"/>
    </source>
</evidence>
<evidence type="ECO:0000256" key="10">
    <source>
        <dbReference type="ARBA" id="ARBA00048743"/>
    </source>
</evidence>
<dbReference type="EMBL" id="CP021023">
    <property type="protein sequence ID" value="ARN57397.1"/>
    <property type="molecule type" value="Genomic_DNA"/>
</dbReference>
<evidence type="ECO:0000256" key="1">
    <source>
        <dbReference type="ARBA" id="ARBA00009776"/>
    </source>
</evidence>
<dbReference type="STRING" id="1941349.STSP1_01804"/>
<dbReference type="PANTHER" id="PTHR10344">
    <property type="entry name" value="THYMIDYLATE KINASE"/>
    <property type="match status" value="1"/>
</dbReference>
<dbReference type="EC" id="2.7.4.9" evidence="2 12"/>
<organism evidence="14 15">
    <name type="scientific">Sedimentisphaera salicampi</name>
    <dbReference type="NCBI Taxonomy" id="1941349"/>
    <lineage>
        <taxon>Bacteria</taxon>
        <taxon>Pseudomonadati</taxon>
        <taxon>Planctomycetota</taxon>
        <taxon>Phycisphaerae</taxon>
        <taxon>Sedimentisphaerales</taxon>
        <taxon>Sedimentisphaeraceae</taxon>
        <taxon>Sedimentisphaera</taxon>
    </lineage>
</organism>
<dbReference type="RefSeq" id="WP_085756039.1">
    <property type="nucleotide sequence ID" value="NZ_CP021023.1"/>
</dbReference>
<keyword evidence="7 12" id="KW-0418">Kinase</keyword>